<dbReference type="InterPro" id="IPR012902">
    <property type="entry name" value="N_methyl_site"/>
</dbReference>
<keyword evidence="1" id="KW-0472">Membrane</keyword>
<accession>A0A5C5WSL5</accession>
<organism evidence="3 4">
    <name type="scientific">Rubripirellula amarantea</name>
    <dbReference type="NCBI Taxonomy" id="2527999"/>
    <lineage>
        <taxon>Bacteria</taxon>
        <taxon>Pseudomonadati</taxon>
        <taxon>Planctomycetota</taxon>
        <taxon>Planctomycetia</taxon>
        <taxon>Pirellulales</taxon>
        <taxon>Pirellulaceae</taxon>
        <taxon>Rubripirellula</taxon>
    </lineage>
</organism>
<evidence type="ECO:0000313" key="4">
    <source>
        <dbReference type="Proteomes" id="UP000316598"/>
    </source>
</evidence>
<gene>
    <name evidence="3" type="ORF">Pla22_04190</name>
</gene>
<dbReference type="RefSeq" id="WP_146513111.1">
    <property type="nucleotide sequence ID" value="NZ_SJPI01000001.1"/>
</dbReference>
<dbReference type="Gene3D" id="3.30.700.10">
    <property type="entry name" value="Glycoprotein, Type 4 Pilin"/>
    <property type="match status" value="1"/>
</dbReference>
<name>A0A5C5WSL5_9BACT</name>
<proteinExistence type="predicted"/>
<dbReference type="NCBIfam" id="TIGR02532">
    <property type="entry name" value="IV_pilin_GFxxxE"/>
    <property type="match status" value="1"/>
</dbReference>
<comment type="caution">
    <text evidence="3">The sequence shown here is derived from an EMBL/GenBank/DDBJ whole genome shotgun (WGS) entry which is preliminary data.</text>
</comment>
<keyword evidence="1" id="KW-0812">Transmembrane</keyword>
<dbReference type="OrthoDB" id="241541at2"/>
<dbReference type="InterPro" id="IPR045584">
    <property type="entry name" value="Pilin-like"/>
</dbReference>
<keyword evidence="4" id="KW-1185">Reference proteome</keyword>
<dbReference type="InterPro" id="IPR011453">
    <property type="entry name" value="DUF1559"/>
</dbReference>
<dbReference type="PROSITE" id="PS00409">
    <property type="entry name" value="PROKAR_NTER_METHYL"/>
    <property type="match status" value="1"/>
</dbReference>
<dbReference type="Pfam" id="PF07596">
    <property type="entry name" value="SBP_bac_10"/>
    <property type="match status" value="1"/>
</dbReference>
<dbReference type="EMBL" id="SJPI01000001">
    <property type="protein sequence ID" value="TWT52792.1"/>
    <property type="molecule type" value="Genomic_DNA"/>
</dbReference>
<evidence type="ECO:0000313" key="3">
    <source>
        <dbReference type="EMBL" id="TWT52792.1"/>
    </source>
</evidence>
<dbReference type="PANTHER" id="PTHR30093">
    <property type="entry name" value="GENERAL SECRETION PATHWAY PROTEIN G"/>
    <property type="match status" value="1"/>
</dbReference>
<feature type="transmembrane region" description="Helical" evidence="1">
    <location>
        <begin position="26"/>
        <end position="49"/>
    </location>
</feature>
<dbReference type="AlphaFoldDB" id="A0A5C5WSL5"/>
<dbReference type="InterPro" id="IPR027558">
    <property type="entry name" value="Pre_pil_HX9DG_C"/>
</dbReference>
<dbReference type="Proteomes" id="UP000316598">
    <property type="component" value="Unassembled WGS sequence"/>
</dbReference>
<dbReference type="Pfam" id="PF07963">
    <property type="entry name" value="N_methyl"/>
    <property type="match status" value="1"/>
</dbReference>
<dbReference type="SUPFAM" id="SSF54523">
    <property type="entry name" value="Pili subunits"/>
    <property type="match status" value="1"/>
</dbReference>
<sequence length="409" mass="44216">MKTPTPKIQSLKLQYPTPKLQVRSGFTLIELLVVIAIIGVLVGMLLPAVQAAREAARRMSCSNNFKQLGIGVHNYHAAFKRIPKHGTGTNAAHRDRLRTNDWELSFLVGLLPFVEQQGLWDEISSPQLIAGPPPIQFPAMGPRPESVDYEPWMTEVPMLRCPSDPGVGLPSMGRTNYAACLGDATDYVDSGGWVYQNGEWTHAFYANARASNRGTFVLRTDMRFRDILDGLSNTIMCGEIKTDIGDRDVSTSASENLGWGGPGVHDTANLCYVQRDLERPTFWSPAGSPSAPVIDSDESNRRGYRWASVRELMTGFNTILPPNREVCMGAGWASTGQIPASSRHPGGCHVLMGDGAVVFVTESIDAGSDEGGTVILGGNGPRASGNKSPFGLWGALGTRASSETIDIEL</sequence>
<keyword evidence="1" id="KW-1133">Transmembrane helix</keyword>
<evidence type="ECO:0000256" key="1">
    <source>
        <dbReference type="SAM" id="Phobius"/>
    </source>
</evidence>
<evidence type="ECO:0000259" key="2">
    <source>
        <dbReference type="Pfam" id="PF07596"/>
    </source>
</evidence>
<reference evidence="3 4" key="1">
    <citation type="submission" date="2019-02" db="EMBL/GenBank/DDBJ databases">
        <title>Deep-cultivation of Planctomycetes and their phenomic and genomic characterization uncovers novel biology.</title>
        <authorList>
            <person name="Wiegand S."/>
            <person name="Jogler M."/>
            <person name="Boedeker C."/>
            <person name="Pinto D."/>
            <person name="Vollmers J."/>
            <person name="Rivas-Marin E."/>
            <person name="Kohn T."/>
            <person name="Peeters S.H."/>
            <person name="Heuer A."/>
            <person name="Rast P."/>
            <person name="Oberbeckmann S."/>
            <person name="Bunk B."/>
            <person name="Jeske O."/>
            <person name="Meyerdierks A."/>
            <person name="Storesund J.E."/>
            <person name="Kallscheuer N."/>
            <person name="Luecker S."/>
            <person name="Lage O.M."/>
            <person name="Pohl T."/>
            <person name="Merkel B.J."/>
            <person name="Hornburger P."/>
            <person name="Mueller R.-W."/>
            <person name="Bruemmer F."/>
            <person name="Labrenz M."/>
            <person name="Spormann A.M."/>
            <person name="Op Den Camp H."/>
            <person name="Overmann J."/>
            <person name="Amann R."/>
            <person name="Jetten M.S.M."/>
            <person name="Mascher T."/>
            <person name="Medema M.H."/>
            <person name="Devos D.P."/>
            <person name="Kaster A.-K."/>
            <person name="Ovreas L."/>
            <person name="Rohde M."/>
            <person name="Galperin M.Y."/>
            <person name="Jogler C."/>
        </authorList>
    </citation>
    <scope>NUCLEOTIDE SEQUENCE [LARGE SCALE GENOMIC DNA]</scope>
    <source>
        <strain evidence="3 4">Pla22</strain>
    </source>
</reference>
<dbReference type="NCBIfam" id="TIGR04294">
    <property type="entry name" value="pre_pil_HX9DG"/>
    <property type="match status" value="1"/>
</dbReference>
<protein>
    <recommendedName>
        <fullName evidence="2">DUF1559 domain-containing protein</fullName>
    </recommendedName>
</protein>
<feature type="domain" description="DUF1559" evidence="2">
    <location>
        <begin position="50"/>
        <end position="366"/>
    </location>
</feature>
<dbReference type="PANTHER" id="PTHR30093:SF2">
    <property type="entry name" value="TYPE II SECRETION SYSTEM PROTEIN H"/>
    <property type="match status" value="1"/>
</dbReference>